<feature type="active site" description="Charge relay system" evidence="5">
    <location>
        <position position="51"/>
    </location>
</feature>
<dbReference type="InterPro" id="IPR015500">
    <property type="entry name" value="Peptidase_S8_subtilisin-rel"/>
</dbReference>
<dbReference type="Pfam" id="PF00082">
    <property type="entry name" value="Peptidase_S8"/>
    <property type="match status" value="1"/>
</dbReference>
<dbReference type="InterPro" id="IPR000209">
    <property type="entry name" value="Peptidase_S8/S53_dom"/>
</dbReference>
<evidence type="ECO:0000313" key="8">
    <source>
        <dbReference type="Proteomes" id="UP001519308"/>
    </source>
</evidence>
<proteinExistence type="inferred from homology"/>
<dbReference type="InterPro" id="IPR036852">
    <property type="entry name" value="Peptidase_S8/S53_dom_sf"/>
</dbReference>
<dbReference type="RefSeq" id="WP_209649431.1">
    <property type="nucleotide sequence ID" value="NZ_JAGGLL010000008.1"/>
</dbReference>
<evidence type="ECO:0000256" key="4">
    <source>
        <dbReference type="ARBA" id="ARBA00022825"/>
    </source>
</evidence>
<evidence type="ECO:0000256" key="3">
    <source>
        <dbReference type="ARBA" id="ARBA00022801"/>
    </source>
</evidence>
<dbReference type="PANTHER" id="PTHR43806:SF11">
    <property type="entry name" value="CEREVISIN-RELATED"/>
    <property type="match status" value="1"/>
</dbReference>
<keyword evidence="8" id="KW-1185">Reference proteome</keyword>
<keyword evidence="3 5" id="KW-0378">Hydrolase</keyword>
<dbReference type="PROSITE" id="PS51892">
    <property type="entry name" value="SUBTILASE"/>
    <property type="match status" value="1"/>
</dbReference>
<evidence type="ECO:0000256" key="2">
    <source>
        <dbReference type="ARBA" id="ARBA00022670"/>
    </source>
</evidence>
<evidence type="ECO:0000256" key="5">
    <source>
        <dbReference type="PROSITE-ProRule" id="PRU01240"/>
    </source>
</evidence>
<dbReference type="Gene3D" id="3.40.50.200">
    <property type="entry name" value="Peptidase S8/S53 domain"/>
    <property type="match status" value="1"/>
</dbReference>
<dbReference type="InterPro" id="IPR023827">
    <property type="entry name" value="Peptidase_S8_Asp-AS"/>
</dbReference>
<accession>A0ABS4K172</accession>
<dbReference type="SUPFAM" id="SSF52743">
    <property type="entry name" value="Subtilisin-like"/>
    <property type="match status" value="1"/>
</dbReference>
<feature type="active site" description="Charge relay system" evidence="5">
    <location>
        <position position="84"/>
    </location>
</feature>
<feature type="active site" description="Charge relay system" evidence="5">
    <location>
        <position position="257"/>
    </location>
</feature>
<name>A0ABS4K172_9CLOT</name>
<evidence type="ECO:0000313" key="7">
    <source>
        <dbReference type="EMBL" id="MBP2021532.1"/>
    </source>
</evidence>
<organism evidence="7 8">
    <name type="scientific">Clostridium punense</name>
    <dbReference type="NCBI Taxonomy" id="1054297"/>
    <lineage>
        <taxon>Bacteria</taxon>
        <taxon>Bacillati</taxon>
        <taxon>Bacillota</taxon>
        <taxon>Clostridia</taxon>
        <taxon>Eubacteriales</taxon>
        <taxon>Clostridiaceae</taxon>
        <taxon>Clostridium</taxon>
    </lineage>
</organism>
<keyword evidence="2 5" id="KW-0645">Protease</keyword>
<reference evidence="7 8" key="1">
    <citation type="submission" date="2021-03" db="EMBL/GenBank/DDBJ databases">
        <title>Genomic Encyclopedia of Type Strains, Phase IV (KMG-IV): sequencing the most valuable type-strain genomes for metagenomic binning, comparative biology and taxonomic classification.</title>
        <authorList>
            <person name="Goeker M."/>
        </authorList>
    </citation>
    <scope>NUCLEOTIDE SEQUENCE [LARGE SCALE GENOMIC DNA]</scope>
    <source>
        <strain evidence="7 8">DSM 28650</strain>
    </source>
</reference>
<dbReference type="PROSITE" id="PS00137">
    <property type="entry name" value="SUBTILASE_HIS"/>
    <property type="match status" value="1"/>
</dbReference>
<evidence type="ECO:0000256" key="1">
    <source>
        <dbReference type="ARBA" id="ARBA00011073"/>
    </source>
</evidence>
<gene>
    <name evidence="7" type="ORF">J2Z44_001328</name>
</gene>
<dbReference type="InterPro" id="IPR050131">
    <property type="entry name" value="Peptidase_S8_subtilisin-like"/>
</dbReference>
<comment type="similarity">
    <text evidence="1 5">Belongs to the peptidase S8 family.</text>
</comment>
<dbReference type="PRINTS" id="PR00723">
    <property type="entry name" value="SUBTILISIN"/>
</dbReference>
<dbReference type="PROSITE" id="PS00136">
    <property type="entry name" value="SUBTILASE_ASP"/>
    <property type="match status" value="1"/>
</dbReference>
<evidence type="ECO:0000259" key="6">
    <source>
        <dbReference type="Pfam" id="PF00082"/>
    </source>
</evidence>
<dbReference type="Proteomes" id="UP001519308">
    <property type="component" value="Unassembled WGS sequence"/>
</dbReference>
<dbReference type="EMBL" id="JAGGLL010000008">
    <property type="protein sequence ID" value="MBP2021532.1"/>
    <property type="molecule type" value="Genomic_DNA"/>
</dbReference>
<protein>
    <submittedName>
        <fullName evidence="7">Subtilisin family serine protease</fullName>
    </submittedName>
</protein>
<keyword evidence="4 5" id="KW-0720">Serine protease</keyword>
<feature type="domain" description="Peptidase S8/S53" evidence="6">
    <location>
        <begin position="44"/>
        <end position="290"/>
    </location>
</feature>
<dbReference type="GO" id="GO:0006508">
    <property type="term" value="P:proteolysis"/>
    <property type="evidence" value="ECO:0007669"/>
    <property type="project" value="UniProtKB-KW"/>
</dbReference>
<dbReference type="PANTHER" id="PTHR43806">
    <property type="entry name" value="PEPTIDASE S8"/>
    <property type="match status" value="1"/>
</dbReference>
<dbReference type="InterPro" id="IPR022398">
    <property type="entry name" value="Peptidase_S8_His-AS"/>
</dbReference>
<dbReference type="GO" id="GO:0008233">
    <property type="term" value="F:peptidase activity"/>
    <property type="evidence" value="ECO:0007669"/>
    <property type="project" value="UniProtKB-KW"/>
</dbReference>
<sequence length="319" mass="35117">MEWLNKDVTIYDLINDHYRLSLWGLRCINIEKTWGLCDEKKLSEVIVGLIDSGVEAEHEDLNGNVIEGYNFIHNSRDTCDEFGHGTNVAGVIAAKKNNGVGIAGVADGVKIVPLKVVNKNGKAHIMDVVRAIYWAIENNVHIINLSMGVEVISSDEMNLVRLAHINALKVAISKAIENSIIIISSAGNNGEDSIDFPASLNSVIAVGSVGVHKVNDTFILEKSEFNNSGKKDIIYAPGEDIYTTFINNTYSHTKGTSIAAGFVTGIVAYMKLIDPKLNQEKAKELIFKSAHIISNHKEEIPFINADNIMISMWREKVNK</sequence>
<comment type="caution">
    <text evidence="7">The sequence shown here is derived from an EMBL/GenBank/DDBJ whole genome shotgun (WGS) entry which is preliminary data.</text>
</comment>